<dbReference type="EMBL" id="MU853427">
    <property type="protein sequence ID" value="KAK4131151.1"/>
    <property type="molecule type" value="Genomic_DNA"/>
</dbReference>
<proteinExistence type="predicted"/>
<dbReference type="Proteomes" id="UP001304895">
    <property type="component" value="Unassembled WGS sequence"/>
</dbReference>
<reference evidence="1" key="2">
    <citation type="submission" date="2023-05" db="EMBL/GenBank/DDBJ databases">
        <authorList>
            <consortium name="Lawrence Berkeley National Laboratory"/>
            <person name="Steindorff A."/>
            <person name="Hensen N."/>
            <person name="Bonometti L."/>
            <person name="Westerberg I."/>
            <person name="Brannstrom I.O."/>
            <person name="Guillou S."/>
            <person name="Cros-Aarteil S."/>
            <person name="Calhoun S."/>
            <person name="Haridas S."/>
            <person name="Kuo A."/>
            <person name="Mondo S."/>
            <person name="Pangilinan J."/>
            <person name="Riley R."/>
            <person name="Labutti K."/>
            <person name="Andreopoulos B."/>
            <person name="Lipzen A."/>
            <person name="Chen C."/>
            <person name="Yanf M."/>
            <person name="Daum C."/>
            <person name="Ng V."/>
            <person name="Clum A."/>
            <person name="Ohm R."/>
            <person name="Martin F."/>
            <person name="Silar P."/>
            <person name="Natvig D."/>
            <person name="Lalanne C."/>
            <person name="Gautier V."/>
            <person name="Ament-Velasquez S.L."/>
            <person name="Kruys A."/>
            <person name="Hutchinson M.I."/>
            <person name="Powell A.J."/>
            <person name="Barry K."/>
            <person name="Miller A.N."/>
            <person name="Grigoriev I.V."/>
            <person name="Debuchy R."/>
            <person name="Gladieux P."/>
            <person name="Thoren M.H."/>
            <person name="Johannesson H."/>
        </authorList>
    </citation>
    <scope>NUCLEOTIDE SEQUENCE</scope>
    <source>
        <strain evidence="1">CBS 123565</strain>
    </source>
</reference>
<keyword evidence="2" id="KW-1185">Reference proteome</keyword>
<gene>
    <name evidence="1" type="ORF">BT67DRAFT_162666</name>
</gene>
<comment type="caution">
    <text evidence="1">The sequence shown here is derived from an EMBL/GenBank/DDBJ whole genome shotgun (WGS) entry which is preliminary data.</text>
</comment>
<evidence type="ECO:0000313" key="1">
    <source>
        <dbReference type="EMBL" id="KAK4131151.1"/>
    </source>
</evidence>
<protein>
    <submittedName>
        <fullName evidence="1">Uncharacterized protein</fullName>
    </submittedName>
</protein>
<sequence length="152" mass="16422">MFFRCMGEARDLVGMGRLLHKAAGFHKSPAVAAATVKGAFHHGNRPRNCQRWGDDGVCGSGKAAPCLQSARLAPIGSNSPHAQTPTSVHRSNTQCHTWRKSVVASRPTISCKCFGEGGKARGYRDSFVLCWRLTGEQRGTGSVFPDLPLQSR</sequence>
<organism evidence="1 2">
    <name type="scientific">Trichocladium antarcticum</name>
    <dbReference type="NCBI Taxonomy" id="1450529"/>
    <lineage>
        <taxon>Eukaryota</taxon>
        <taxon>Fungi</taxon>
        <taxon>Dikarya</taxon>
        <taxon>Ascomycota</taxon>
        <taxon>Pezizomycotina</taxon>
        <taxon>Sordariomycetes</taxon>
        <taxon>Sordariomycetidae</taxon>
        <taxon>Sordariales</taxon>
        <taxon>Chaetomiaceae</taxon>
        <taxon>Trichocladium</taxon>
    </lineage>
</organism>
<accession>A0AAN6ZAS1</accession>
<evidence type="ECO:0000313" key="2">
    <source>
        <dbReference type="Proteomes" id="UP001304895"/>
    </source>
</evidence>
<dbReference type="AlphaFoldDB" id="A0AAN6ZAS1"/>
<name>A0AAN6ZAS1_9PEZI</name>
<reference evidence="1" key="1">
    <citation type="journal article" date="2023" name="Mol. Phylogenet. Evol.">
        <title>Genome-scale phylogeny and comparative genomics of the fungal order Sordariales.</title>
        <authorList>
            <person name="Hensen N."/>
            <person name="Bonometti L."/>
            <person name="Westerberg I."/>
            <person name="Brannstrom I.O."/>
            <person name="Guillou S."/>
            <person name="Cros-Aarteil S."/>
            <person name="Calhoun S."/>
            <person name="Haridas S."/>
            <person name="Kuo A."/>
            <person name="Mondo S."/>
            <person name="Pangilinan J."/>
            <person name="Riley R."/>
            <person name="LaButti K."/>
            <person name="Andreopoulos B."/>
            <person name="Lipzen A."/>
            <person name="Chen C."/>
            <person name="Yan M."/>
            <person name="Daum C."/>
            <person name="Ng V."/>
            <person name="Clum A."/>
            <person name="Steindorff A."/>
            <person name="Ohm R.A."/>
            <person name="Martin F."/>
            <person name="Silar P."/>
            <person name="Natvig D.O."/>
            <person name="Lalanne C."/>
            <person name="Gautier V."/>
            <person name="Ament-Velasquez S.L."/>
            <person name="Kruys A."/>
            <person name="Hutchinson M.I."/>
            <person name="Powell A.J."/>
            <person name="Barry K."/>
            <person name="Miller A.N."/>
            <person name="Grigoriev I.V."/>
            <person name="Debuchy R."/>
            <person name="Gladieux P."/>
            <person name="Hiltunen Thoren M."/>
            <person name="Johannesson H."/>
        </authorList>
    </citation>
    <scope>NUCLEOTIDE SEQUENCE</scope>
    <source>
        <strain evidence="1">CBS 123565</strain>
    </source>
</reference>